<gene>
    <name evidence="2" type="ORF">FCALED_LOCUS16593</name>
</gene>
<keyword evidence="3" id="KW-1185">Reference proteome</keyword>
<name>A0A9N9NRY9_9GLOM</name>
<dbReference type="AlphaFoldDB" id="A0A9N9NRY9"/>
<protein>
    <submittedName>
        <fullName evidence="2">15739_t:CDS:1</fullName>
    </submittedName>
</protein>
<accession>A0A9N9NRY9</accession>
<feature type="non-terminal residue" evidence="2">
    <location>
        <position position="61"/>
    </location>
</feature>
<dbReference type="Proteomes" id="UP000789570">
    <property type="component" value="Unassembled WGS sequence"/>
</dbReference>
<evidence type="ECO:0000313" key="3">
    <source>
        <dbReference type="Proteomes" id="UP000789570"/>
    </source>
</evidence>
<reference evidence="2" key="1">
    <citation type="submission" date="2021-06" db="EMBL/GenBank/DDBJ databases">
        <authorList>
            <person name="Kallberg Y."/>
            <person name="Tangrot J."/>
            <person name="Rosling A."/>
        </authorList>
    </citation>
    <scope>NUCLEOTIDE SEQUENCE</scope>
    <source>
        <strain evidence="2">UK204</strain>
    </source>
</reference>
<evidence type="ECO:0000313" key="2">
    <source>
        <dbReference type="EMBL" id="CAG8755538.1"/>
    </source>
</evidence>
<organism evidence="2 3">
    <name type="scientific">Funneliformis caledonium</name>
    <dbReference type="NCBI Taxonomy" id="1117310"/>
    <lineage>
        <taxon>Eukaryota</taxon>
        <taxon>Fungi</taxon>
        <taxon>Fungi incertae sedis</taxon>
        <taxon>Mucoromycota</taxon>
        <taxon>Glomeromycotina</taxon>
        <taxon>Glomeromycetes</taxon>
        <taxon>Glomerales</taxon>
        <taxon>Glomeraceae</taxon>
        <taxon>Funneliformis</taxon>
    </lineage>
</organism>
<dbReference type="EMBL" id="CAJVPQ010020121">
    <property type="protein sequence ID" value="CAG8755538.1"/>
    <property type="molecule type" value="Genomic_DNA"/>
</dbReference>
<evidence type="ECO:0000256" key="1">
    <source>
        <dbReference type="SAM" id="MobiDB-lite"/>
    </source>
</evidence>
<comment type="caution">
    <text evidence="2">The sequence shown here is derived from an EMBL/GenBank/DDBJ whole genome shotgun (WGS) entry which is preliminary data.</text>
</comment>
<sequence length="61" mass="7038">MERRKSIESLTSNMDIGCRKSTEREPVDMKLDNNYYDDTFRDSKKDHGSIATKVLITSRGP</sequence>
<proteinExistence type="predicted"/>
<feature type="region of interest" description="Disordered" evidence="1">
    <location>
        <begin position="1"/>
        <end position="21"/>
    </location>
</feature>